<keyword evidence="4 6" id="KW-0472">Membrane</keyword>
<dbReference type="AlphaFoldDB" id="A0A0M9EUJ6"/>
<evidence type="ECO:0000313" key="9">
    <source>
        <dbReference type="Proteomes" id="UP000037904"/>
    </source>
</evidence>
<protein>
    <submittedName>
        <fullName evidence="8">Integral membrane protein</fullName>
    </submittedName>
</protein>
<comment type="similarity">
    <text evidence="5">Belongs to the SAT4 family.</text>
</comment>
<organism evidence="8 9">
    <name type="scientific">Fusarium langsethiae</name>
    <dbReference type="NCBI Taxonomy" id="179993"/>
    <lineage>
        <taxon>Eukaryota</taxon>
        <taxon>Fungi</taxon>
        <taxon>Dikarya</taxon>
        <taxon>Ascomycota</taxon>
        <taxon>Pezizomycotina</taxon>
        <taxon>Sordariomycetes</taxon>
        <taxon>Hypocreomycetidae</taxon>
        <taxon>Hypocreales</taxon>
        <taxon>Nectriaceae</taxon>
        <taxon>Fusarium</taxon>
    </lineage>
</organism>
<dbReference type="OrthoDB" id="3936451at2759"/>
<name>A0A0M9EUJ6_FUSLA</name>
<evidence type="ECO:0000256" key="6">
    <source>
        <dbReference type="SAM" id="Phobius"/>
    </source>
</evidence>
<reference evidence="8" key="1">
    <citation type="submission" date="2015-04" db="EMBL/GenBank/DDBJ databases">
        <title>The draft genome sequence of Fusarium langsethiae, a T-2/HT-2 mycotoxin producer.</title>
        <authorList>
            <person name="Lysoe E."/>
            <person name="Divon H.H."/>
            <person name="Terzi V."/>
            <person name="Orru L."/>
            <person name="Lamontanara A."/>
            <person name="Kolseth A.-K."/>
            <person name="Frandsen R.J."/>
            <person name="Nielsen K."/>
            <person name="Thrane U."/>
        </authorList>
    </citation>
    <scope>NUCLEOTIDE SEQUENCE [LARGE SCALE GENOMIC DNA]</scope>
    <source>
        <strain evidence="8">Fl201059</strain>
    </source>
</reference>
<sequence length="378" mass="42514">MAPVTETRGPELMAVIISFFAISLISCSLRFYVRFFMIKAFKGDDWLMAAALLSYSLYAAFAIYGVTQGSGRRMEHLSLEQIHMTAMCWWLGYIWYSLTMMLCKLSIGFFLLNVATSKLHRWIIYITMFCSTVSGILFFFISIFQCQPISFAWKKDQPGKCINLNVTISLTIMYSITAVVSDFIFALLPGLIIWKLQLKKRTKYSLIPLLAMGCVASAAVVARFPYLAGYKEADWLWHTVDVAIWSIIEQGLAITATSLATLRPLFKLAGYHMGLASQPTAFSGSGHKSSRSNGSGNHAGLAGRFSGREAFSLPSISRPEAADRRTMGFNSRFLHDSEAGIRREIKWEVNLSTHFRSESEAELRSPEAWTNQHDSNRF</sequence>
<feature type="transmembrane region" description="Helical" evidence="6">
    <location>
        <begin position="172"/>
        <end position="194"/>
    </location>
</feature>
<feature type="transmembrane region" description="Helical" evidence="6">
    <location>
        <begin position="206"/>
        <end position="224"/>
    </location>
</feature>
<evidence type="ECO:0000256" key="4">
    <source>
        <dbReference type="ARBA" id="ARBA00023136"/>
    </source>
</evidence>
<keyword evidence="3 6" id="KW-1133">Transmembrane helix</keyword>
<dbReference type="PANTHER" id="PTHR33048:SF96">
    <property type="entry name" value="INTEGRAL MEMBRANE PROTEIN"/>
    <property type="match status" value="1"/>
</dbReference>
<dbReference type="Pfam" id="PF20684">
    <property type="entry name" value="Fung_rhodopsin"/>
    <property type="match status" value="1"/>
</dbReference>
<dbReference type="InterPro" id="IPR049326">
    <property type="entry name" value="Rhodopsin_dom_fungi"/>
</dbReference>
<evidence type="ECO:0000256" key="5">
    <source>
        <dbReference type="ARBA" id="ARBA00038359"/>
    </source>
</evidence>
<accession>A0A0M9EUJ6</accession>
<dbReference type="Proteomes" id="UP000037904">
    <property type="component" value="Unassembled WGS sequence"/>
</dbReference>
<dbReference type="GO" id="GO:0016020">
    <property type="term" value="C:membrane"/>
    <property type="evidence" value="ECO:0007669"/>
    <property type="project" value="UniProtKB-SubCell"/>
</dbReference>
<evidence type="ECO:0000313" key="8">
    <source>
        <dbReference type="EMBL" id="KPA40199.1"/>
    </source>
</evidence>
<dbReference type="PANTHER" id="PTHR33048">
    <property type="entry name" value="PTH11-LIKE INTEGRAL MEMBRANE PROTEIN (AFU_ORTHOLOGUE AFUA_5G11245)"/>
    <property type="match status" value="1"/>
</dbReference>
<gene>
    <name evidence="8" type="ORF">FLAG1_06946</name>
</gene>
<feature type="transmembrane region" description="Helical" evidence="6">
    <location>
        <begin position="45"/>
        <end position="66"/>
    </location>
</feature>
<comment type="subcellular location">
    <subcellularLocation>
        <location evidence="1">Membrane</location>
        <topology evidence="1">Multi-pass membrane protein</topology>
    </subcellularLocation>
</comment>
<evidence type="ECO:0000256" key="2">
    <source>
        <dbReference type="ARBA" id="ARBA00022692"/>
    </source>
</evidence>
<keyword evidence="2 6" id="KW-0812">Transmembrane</keyword>
<keyword evidence="9" id="KW-1185">Reference proteome</keyword>
<evidence type="ECO:0000259" key="7">
    <source>
        <dbReference type="Pfam" id="PF20684"/>
    </source>
</evidence>
<feature type="domain" description="Rhodopsin" evidence="7">
    <location>
        <begin position="29"/>
        <end position="267"/>
    </location>
</feature>
<feature type="transmembrane region" description="Helical" evidence="6">
    <location>
        <begin position="93"/>
        <end position="115"/>
    </location>
</feature>
<feature type="transmembrane region" description="Helical" evidence="6">
    <location>
        <begin position="244"/>
        <end position="266"/>
    </location>
</feature>
<feature type="transmembrane region" description="Helical" evidence="6">
    <location>
        <begin position="122"/>
        <end position="144"/>
    </location>
</feature>
<evidence type="ECO:0000256" key="3">
    <source>
        <dbReference type="ARBA" id="ARBA00022989"/>
    </source>
</evidence>
<proteinExistence type="inferred from homology"/>
<dbReference type="EMBL" id="JXCE01000148">
    <property type="protein sequence ID" value="KPA40199.1"/>
    <property type="molecule type" value="Genomic_DNA"/>
</dbReference>
<comment type="caution">
    <text evidence="8">The sequence shown here is derived from an EMBL/GenBank/DDBJ whole genome shotgun (WGS) entry which is preliminary data.</text>
</comment>
<feature type="transmembrane region" description="Helical" evidence="6">
    <location>
        <begin position="12"/>
        <end position="33"/>
    </location>
</feature>
<evidence type="ECO:0000256" key="1">
    <source>
        <dbReference type="ARBA" id="ARBA00004141"/>
    </source>
</evidence>
<dbReference type="InterPro" id="IPR052337">
    <property type="entry name" value="SAT4-like"/>
</dbReference>